<evidence type="ECO:0000313" key="3">
    <source>
        <dbReference type="Proteomes" id="UP000722791"/>
    </source>
</evidence>
<reference evidence="2" key="1">
    <citation type="journal article" date="2021" name="Proc. Natl. Acad. Sci. U.S.A.">
        <title>Three genomes in the algal genus Volvox reveal the fate of a haploid sex-determining region after a transition to homothallism.</title>
        <authorList>
            <person name="Yamamoto K."/>
            <person name="Hamaji T."/>
            <person name="Kawai-Toyooka H."/>
            <person name="Matsuzaki R."/>
            <person name="Takahashi F."/>
            <person name="Nishimura Y."/>
            <person name="Kawachi M."/>
            <person name="Noguchi H."/>
            <person name="Minakuchi Y."/>
            <person name="Umen J.G."/>
            <person name="Toyoda A."/>
            <person name="Nozaki H."/>
        </authorList>
    </citation>
    <scope>NUCLEOTIDE SEQUENCE</scope>
    <source>
        <strain evidence="2">NIES-3785</strain>
    </source>
</reference>
<protein>
    <submittedName>
        <fullName evidence="2">Uncharacterized protein</fullName>
    </submittedName>
</protein>
<name>A0A8J4LUL0_9CHLO</name>
<gene>
    <name evidence="2" type="ORF">Vretimale_14253</name>
</gene>
<proteinExistence type="predicted"/>
<dbReference type="Proteomes" id="UP000722791">
    <property type="component" value="Unassembled WGS sequence"/>
</dbReference>
<feature type="compositionally biased region" description="Low complexity" evidence="1">
    <location>
        <begin position="8"/>
        <end position="23"/>
    </location>
</feature>
<dbReference type="AlphaFoldDB" id="A0A8J4LUL0"/>
<sequence>MRNISGCTSTSQSAWSRQQRAQTPPHLQTLSGMEQTGELIRTVTGLPLAQGARTLDVCQALTVSGVAVYVGHYPQEPPALCVCGMRPMSLVAARVWSSTAALLLVLHRILHRISAV</sequence>
<organism evidence="2 3">
    <name type="scientific">Volvox reticuliferus</name>
    <dbReference type="NCBI Taxonomy" id="1737510"/>
    <lineage>
        <taxon>Eukaryota</taxon>
        <taxon>Viridiplantae</taxon>
        <taxon>Chlorophyta</taxon>
        <taxon>core chlorophytes</taxon>
        <taxon>Chlorophyceae</taxon>
        <taxon>CS clade</taxon>
        <taxon>Chlamydomonadales</taxon>
        <taxon>Volvocaceae</taxon>
        <taxon>Volvox</taxon>
    </lineage>
</organism>
<comment type="caution">
    <text evidence="2">The sequence shown here is derived from an EMBL/GenBank/DDBJ whole genome shotgun (WGS) entry which is preliminary data.</text>
</comment>
<accession>A0A8J4LUL0</accession>
<evidence type="ECO:0000256" key="1">
    <source>
        <dbReference type="SAM" id="MobiDB-lite"/>
    </source>
</evidence>
<feature type="region of interest" description="Disordered" evidence="1">
    <location>
        <begin position="1"/>
        <end position="25"/>
    </location>
</feature>
<dbReference type="EMBL" id="BNCQ01000035">
    <property type="protein sequence ID" value="GIM10658.1"/>
    <property type="molecule type" value="Genomic_DNA"/>
</dbReference>
<evidence type="ECO:0000313" key="2">
    <source>
        <dbReference type="EMBL" id="GIM10658.1"/>
    </source>
</evidence>